<dbReference type="RefSeq" id="WP_245654612.1">
    <property type="nucleotide sequence ID" value="NZ_FMWO01000011.1"/>
</dbReference>
<keyword evidence="4" id="KW-1185">Reference proteome</keyword>
<gene>
    <name evidence="3" type="ORF">NSMM_1080018</name>
</gene>
<reference evidence="3 4" key="1">
    <citation type="submission" date="2016-10" db="EMBL/GenBank/DDBJ databases">
        <authorList>
            <person name="de Groot N.N."/>
        </authorList>
    </citation>
    <scope>NUCLEOTIDE SEQUENCE [LARGE SCALE GENOMIC DNA]</scope>
    <source>
        <strain evidence="3">1</strain>
    </source>
</reference>
<name>A0A1G5SAN0_9PROT</name>
<protein>
    <recommendedName>
        <fullName evidence="2">BON domain-containing protein</fullName>
    </recommendedName>
</protein>
<dbReference type="PANTHER" id="PTHR34606">
    <property type="entry name" value="BON DOMAIN-CONTAINING PROTEIN"/>
    <property type="match status" value="1"/>
</dbReference>
<keyword evidence="1" id="KW-0472">Membrane</keyword>
<dbReference type="PANTHER" id="PTHR34606:SF4">
    <property type="entry name" value="OUTER MEMBRANE LIPOPROTEIN DOLP"/>
    <property type="match status" value="1"/>
</dbReference>
<dbReference type="Proteomes" id="UP000198729">
    <property type="component" value="Unassembled WGS sequence"/>
</dbReference>
<sequence length="223" mass="25113">MKTFSHHRIPPLEFGSEPVKCNYHTSSHFMQKNRFKFFSSFLFLIPISGCVPMIITGVGISASTGALMTEDRRSSGIFIEDERIELVTSRRINKRFNDNVHVNVTSFNRNVLLTGEVPTETVRNEVVKLAMGVENVHNIFNEIAIAPKSPLPSRNKDTLITTKVKLRFLNNDVFQINHVKVITENCVVYLAGLVKRAEGEKAAELASSTSDVIKVVKVFEYLD</sequence>
<feature type="domain" description="BON" evidence="2">
    <location>
        <begin position="74"/>
        <end position="147"/>
    </location>
</feature>
<evidence type="ECO:0000313" key="3">
    <source>
        <dbReference type="EMBL" id="SCZ84168.1"/>
    </source>
</evidence>
<evidence type="ECO:0000259" key="2">
    <source>
        <dbReference type="PROSITE" id="PS50914"/>
    </source>
</evidence>
<organism evidence="3 4">
    <name type="scientific">Nitrosomonas mobilis</name>
    <dbReference type="NCBI Taxonomy" id="51642"/>
    <lineage>
        <taxon>Bacteria</taxon>
        <taxon>Pseudomonadati</taxon>
        <taxon>Pseudomonadota</taxon>
        <taxon>Betaproteobacteria</taxon>
        <taxon>Nitrosomonadales</taxon>
        <taxon>Nitrosomonadaceae</taxon>
        <taxon>Nitrosomonas</taxon>
    </lineage>
</organism>
<dbReference type="InterPro" id="IPR051686">
    <property type="entry name" value="Lipoprotein_DolP"/>
</dbReference>
<keyword evidence="1" id="KW-1133">Transmembrane helix</keyword>
<dbReference type="InterPro" id="IPR007055">
    <property type="entry name" value="BON_dom"/>
</dbReference>
<feature type="domain" description="BON" evidence="2">
    <location>
        <begin position="156"/>
        <end position="223"/>
    </location>
</feature>
<proteinExistence type="predicted"/>
<keyword evidence="1" id="KW-0812">Transmembrane</keyword>
<dbReference type="EMBL" id="FMWO01000011">
    <property type="protein sequence ID" value="SCZ84168.1"/>
    <property type="molecule type" value="Genomic_DNA"/>
</dbReference>
<feature type="transmembrane region" description="Helical" evidence="1">
    <location>
        <begin position="37"/>
        <end position="60"/>
    </location>
</feature>
<accession>A0A1G5SAN0</accession>
<dbReference type="STRING" id="51642.NSMM_1080018"/>
<evidence type="ECO:0000256" key="1">
    <source>
        <dbReference type="SAM" id="Phobius"/>
    </source>
</evidence>
<dbReference type="PROSITE" id="PS50914">
    <property type="entry name" value="BON"/>
    <property type="match status" value="2"/>
</dbReference>
<dbReference type="AlphaFoldDB" id="A0A1G5SAN0"/>
<dbReference type="Pfam" id="PF04972">
    <property type="entry name" value="BON"/>
    <property type="match status" value="2"/>
</dbReference>
<evidence type="ECO:0000313" key="4">
    <source>
        <dbReference type="Proteomes" id="UP000198729"/>
    </source>
</evidence>